<dbReference type="AlphaFoldDB" id="A0A376DPJ3"/>
<proteinExistence type="predicted"/>
<evidence type="ECO:0000313" key="1">
    <source>
        <dbReference type="EMBL" id="STC93164.1"/>
    </source>
</evidence>
<organism evidence="1 2">
    <name type="scientific">Chryseobacterium carnipullorum</name>
    <dbReference type="NCBI Taxonomy" id="1124835"/>
    <lineage>
        <taxon>Bacteria</taxon>
        <taxon>Pseudomonadati</taxon>
        <taxon>Bacteroidota</taxon>
        <taxon>Flavobacteriia</taxon>
        <taxon>Flavobacteriales</taxon>
        <taxon>Weeksellaceae</taxon>
        <taxon>Chryseobacterium group</taxon>
        <taxon>Chryseobacterium</taxon>
    </lineage>
</organism>
<sequence>MRDVMTHVPVKERLMVMIHILLNIAKNIRVPRRANR</sequence>
<accession>A0A376DPJ3</accession>
<name>A0A376DPJ3_CHRCU</name>
<gene>
    <name evidence="1" type="ORF">NCTC13533_00729</name>
</gene>
<dbReference type="Proteomes" id="UP000255224">
    <property type="component" value="Unassembled WGS sequence"/>
</dbReference>
<dbReference type="EMBL" id="UFVQ01000003">
    <property type="protein sequence ID" value="STC93164.1"/>
    <property type="molecule type" value="Genomic_DNA"/>
</dbReference>
<protein>
    <submittedName>
        <fullName evidence="1">Uncharacterized protein</fullName>
    </submittedName>
</protein>
<evidence type="ECO:0000313" key="2">
    <source>
        <dbReference type="Proteomes" id="UP000255224"/>
    </source>
</evidence>
<reference evidence="1 2" key="1">
    <citation type="submission" date="2018-06" db="EMBL/GenBank/DDBJ databases">
        <authorList>
            <consortium name="Pathogen Informatics"/>
            <person name="Doyle S."/>
        </authorList>
    </citation>
    <scope>NUCLEOTIDE SEQUENCE [LARGE SCALE GENOMIC DNA]</scope>
    <source>
        <strain evidence="1 2">NCTC13533</strain>
    </source>
</reference>